<evidence type="ECO:0000313" key="6">
    <source>
        <dbReference type="EMBL" id="RHZ80604.1"/>
    </source>
</evidence>
<keyword evidence="7" id="KW-1185">Reference proteome</keyword>
<protein>
    <recommendedName>
        <fullName evidence="8">PQ-loop repeat-containing protein</fullName>
    </recommendedName>
</protein>
<sequence>MNKEFSKILGCVSIVCYVVFFIPFNIAEPNANCDIAGILLIIQVLYYRNREIPSKIINDDYESTGKLETPYQIKQNSTFSPISSSTFSRHKQFFVILVGTFLVFLIGISVYSISDLSLENFNTGEQFKNLPQLLGWFSAIFYLGSRIPQIIKNYRLKSTKDRDYLLVNLPWLCGYGGTVSFDFVILLAVCYNITGIVLIIQVLYYRNREIPGKIINESAGKSATSYQLNKIPLHLQLFTT</sequence>
<dbReference type="InterPro" id="IPR006603">
    <property type="entry name" value="PQ-loop_rpt"/>
</dbReference>
<dbReference type="PANTHER" id="PTHR16201">
    <property type="entry name" value="SEVEN TRANSMEMBRANE PROTEIN 1-RELATED"/>
    <property type="match status" value="1"/>
</dbReference>
<dbReference type="OrthoDB" id="8048523at2759"/>
<feature type="transmembrane region" description="Helical" evidence="5">
    <location>
        <begin position="133"/>
        <end position="151"/>
    </location>
</feature>
<evidence type="ECO:0000256" key="3">
    <source>
        <dbReference type="ARBA" id="ARBA00022989"/>
    </source>
</evidence>
<evidence type="ECO:0000256" key="4">
    <source>
        <dbReference type="ARBA" id="ARBA00023136"/>
    </source>
</evidence>
<organism evidence="6 7">
    <name type="scientific">Diversispora epigaea</name>
    <dbReference type="NCBI Taxonomy" id="1348612"/>
    <lineage>
        <taxon>Eukaryota</taxon>
        <taxon>Fungi</taxon>
        <taxon>Fungi incertae sedis</taxon>
        <taxon>Mucoromycota</taxon>
        <taxon>Glomeromycotina</taxon>
        <taxon>Glomeromycetes</taxon>
        <taxon>Diversisporales</taxon>
        <taxon>Diversisporaceae</taxon>
        <taxon>Diversispora</taxon>
    </lineage>
</organism>
<gene>
    <name evidence="6" type="ORF">Glove_134g223</name>
</gene>
<proteinExistence type="predicted"/>
<keyword evidence="4 5" id="KW-0472">Membrane</keyword>
<comment type="subcellular location">
    <subcellularLocation>
        <location evidence="1">Membrane</location>
        <topology evidence="1">Multi-pass membrane protein</topology>
    </subcellularLocation>
</comment>
<dbReference type="GO" id="GO:0016020">
    <property type="term" value="C:membrane"/>
    <property type="evidence" value="ECO:0007669"/>
    <property type="project" value="UniProtKB-SubCell"/>
</dbReference>
<feature type="transmembrane region" description="Helical" evidence="5">
    <location>
        <begin position="7"/>
        <end position="23"/>
    </location>
</feature>
<evidence type="ECO:0008006" key="8">
    <source>
        <dbReference type="Google" id="ProtNLM"/>
    </source>
</evidence>
<dbReference type="STRING" id="1348612.A0A397J5Y2"/>
<dbReference type="InterPro" id="IPR051415">
    <property type="entry name" value="LAAT-1"/>
</dbReference>
<dbReference type="Pfam" id="PF04193">
    <property type="entry name" value="PQ-loop"/>
    <property type="match status" value="1"/>
</dbReference>
<comment type="caution">
    <text evidence="6">The sequence shown here is derived from an EMBL/GenBank/DDBJ whole genome shotgun (WGS) entry which is preliminary data.</text>
</comment>
<keyword evidence="3 5" id="KW-1133">Transmembrane helix</keyword>
<dbReference type="Proteomes" id="UP000266861">
    <property type="component" value="Unassembled WGS sequence"/>
</dbReference>
<reference evidence="6 7" key="1">
    <citation type="submission" date="2018-08" db="EMBL/GenBank/DDBJ databases">
        <title>Genome and evolution of the arbuscular mycorrhizal fungus Diversispora epigaea (formerly Glomus versiforme) and its bacterial endosymbionts.</title>
        <authorList>
            <person name="Sun X."/>
            <person name="Fei Z."/>
            <person name="Harrison M."/>
        </authorList>
    </citation>
    <scope>NUCLEOTIDE SEQUENCE [LARGE SCALE GENOMIC DNA]</scope>
    <source>
        <strain evidence="6 7">IT104</strain>
    </source>
</reference>
<evidence type="ECO:0000313" key="7">
    <source>
        <dbReference type="Proteomes" id="UP000266861"/>
    </source>
</evidence>
<dbReference type="AlphaFoldDB" id="A0A397J5Y2"/>
<evidence type="ECO:0000256" key="5">
    <source>
        <dbReference type="SAM" id="Phobius"/>
    </source>
</evidence>
<feature type="transmembrane region" description="Helical" evidence="5">
    <location>
        <begin position="185"/>
        <end position="205"/>
    </location>
</feature>
<accession>A0A397J5Y2</accession>
<keyword evidence="2 5" id="KW-0812">Transmembrane</keyword>
<feature type="transmembrane region" description="Helical" evidence="5">
    <location>
        <begin position="93"/>
        <end position="113"/>
    </location>
</feature>
<dbReference type="EMBL" id="PQFF01000125">
    <property type="protein sequence ID" value="RHZ80604.1"/>
    <property type="molecule type" value="Genomic_DNA"/>
</dbReference>
<evidence type="ECO:0000256" key="1">
    <source>
        <dbReference type="ARBA" id="ARBA00004141"/>
    </source>
</evidence>
<evidence type="ECO:0000256" key="2">
    <source>
        <dbReference type="ARBA" id="ARBA00022692"/>
    </source>
</evidence>
<dbReference type="Gene3D" id="1.20.1280.290">
    <property type="match status" value="1"/>
</dbReference>
<name>A0A397J5Y2_9GLOM</name>